<evidence type="ECO:0000256" key="6">
    <source>
        <dbReference type="RuleBase" id="RU363076"/>
    </source>
</evidence>
<evidence type="ECO:0000256" key="5">
    <source>
        <dbReference type="ARBA" id="ARBA00023136"/>
    </source>
</evidence>
<keyword evidence="6" id="KW-1003">Cell membrane</keyword>
<keyword evidence="4 6" id="KW-1133">Transmembrane helix</keyword>
<protein>
    <recommendedName>
        <fullName evidence="6">SURF1-like protein</fullName>
    </recommendedName>
</protein>
<dbReference type="CDD" id="cd06662">
    <property type="entry name" value="SURF1"/>
    <property type="match status" value="1"/>
</dbReference>
<sequence>MEQFGRILRALVSDGRWRRSLALAVAFAIGCGLLSWWQFSRRAETAAANALITSNAAAAPVPLDDLLRSRTAYRPGLQWRTVEVRGTYLPQHELLVRNRVDPDGDPGFEVLTPLRLVDGSVFVLDRGWVSIGDQHDRPNSVPAAPSGTVTVEARLQKDEGPLAGRSAPTGEIPSVDLHEVAQQVGLPTYTGAYGQVASESPAAAATPQRLQPQPADIGTDEGTHLSYGIQWILFALLGFGALGWSIRRDLLDKGDEVVAAAEERAQVRRARRAPSDEAVEDELVDR</sequence>
<evidence type="ECO:0000313" key="9">
    <source>
        <dbReference type="Proteomes" id="UP001500121"/>
    </source>
</evidence>
<dbReference type="InterPro" id="IPR045214">
    <property type="entry name" value="Surf1/Surf4"/>
</dbReference>
<feature type="transmembrane region" description="Helical" evidence="6">
    <location>
        <begin position="21"/>
        <end position="39"/>
    </location>
</feature>
<evidence type="ECO:0000313" key="8">
    <source>
        <dbReference type="EMBL" id="GAA4742944.1"/>
    </source>
</evidence>
<proteinExistence type="inferred from homology"/>
<comment type="similarity">
    <text evidence="2 6">Belongs to the SURF1 family.</text>
</comment>
<dbReference type="PANTHER" id="PTHR23427:SF2">
    <property type="entry name" value="SURFEIT LOCUS PROTEIN 1"/>
    <property type="match status" value="1"/>
</dbReference>
<gene>
    <name evidence="8" type="ORF">GCM10025783_13050</name>
</gene>
<feature type="transmembrane region" description="Helical" evidence="6">
    <location>
        <begin position="227"/>
        <end position="246"/>
    </location>
</feature>
<feature type="region of interest" description="Disordered" evidence="7">
    <location>
        <begin position="264"/>
        <end position="286"/>
    </location>
</feature>
<dbReference type="PANTHER" id="PTHR23427">
    <property type="entry name" value="SURFEIT LOCUS PROTEIN"/>
    <property type="match status" value="1"/>
</dbReference>
<evidence type="ECO:0000256" key="4">
    <source>
        <dbReference type="ARBA" id="ARBA00022989"/>
    </source>
</evidence>
<organism evidence="8 9">
    <name type="scientific">Amnibacterium soli</name>
    <dbReference type="NCBI Taxonomy" id="1282736"/>
    <lineage>
        <taxon>Bacteria</taxon>
        <taxon>Bacillati</taxon>
        <taxon>Actinomycetota</taxon>
        <taxon>Actinomycetes</taxon>
        <taxon>Micrococcales</taxon>
        <taxon>Microbacteriaceae</taxon>
        <taxon>Amnibacterium</taxon>
    </lineage>
</organism>
<dbReference type="PROSITE" id="PS51257">
    <property type="entry name" value="PROKAR_LIPOPROTEIN"/>
    <property type="match status" value="1"/>
</dbReference>
<dbReference type="InterPro" id="IPR002994">
    <property type="entry name" value="Surf1/Shy1"/>
</dbReference>
<feature type="compositionally biased region" description="Acidic residues" evidence="7">
    <location>
        <begin position="277"/>
        <end position="286"/>
    </location>
</feature>
<dbReference type="Proteomes" id="UP001500121">
    <property type="component" value="Unassembled WGS sequence"/>
</dbReference>
<comment type="subcellular location">
    <subcellularLocation>
        <location evidence="6">Cell membrane</location>
        <topology evidence="6">Multi-pass membrane protein</topology>
    </subcellularLocation>
    <subcellularLocation>
        <location evidence="1">Membrane</location>
    </subcellularLocation>
</comment>
<evidence type="ECO:0000256" key="7">
    <source>
        <dbReference type="SAM" id="MobiDB-lite"/>
    </source>
</evidence>
<keyword evidence="9" id="KW-1185">Reference proteome</keyword>
<evidence type="ECO:0000256" key="3">
    <source>
        <dbReference type="ARBA" id="ARBA00022692"/>
    </source>
</evidence>
<dbReference type="PROSITE" id="PS50895">
    <property type="entry name" value="SURF1"/>
    <property type="match status" value="1"/>
</dbReference>
<comment type="caution">
    <text evidence="8">The sequence shown here is derived from an EMBL/GenBank/DDBJ whole genome shotgun (WGS) entry which is preliminary data.</text>
</comment>
<evidence type="ECO:0000256" key="1">
    <source>
        <dbReference type="ARBA" id="ARBA00004370"/>
    </source>
</evidence>
<keyword evidence="3 6" id="KW-0812">Transmembrane</keyword>
<reference evidence="9" key="1">
    <citation type="journal article" date="2019" name="Int. J. Syst. Evol. Microbiol.">
        <title>The Global Catalogue of Microorganisms (GCM) 10K type strain sequencing project: providing services to taxonomists for standard genome sequencing and annotation.</title>
        <authorList>
            <consortium name="The Broad Institute Genomics Platform"/>
            <consortium name="The Broad Institute Genome Sequencing Center for Infectious Disease"/>
            <person name="Wu L."/>
            <person name="Ma J."/>
        </authorList>
    </citation>
    <scope>NUCLEOTIDE SEQUENCE [LARGE SCALE GENOMIC DNA]</scope>
    <source>
        <strain evidence="9">JCM 19015</strain>
    </source>
</reference>
<accession>A0ABP8Z065</accession>
<dbReference type="RefSeq" id="WP_345480238.1">
    <property type="nucleotide sequence ID" value="NZ_BAABLP010000002.1"/>
</dbReference>
<dbReference type="EMBL" id="BAABLP010000002">
    <property type="protein sequence ID" value="GAA4742944.1"/>
    <property type="molecule type" value="Genomic_DNA"/>
</dbReference>
<keyword evidence="5 6" id="KW-0472">Membrane</keyword>
<name>A0ABP8Z065_9MICO</name>
<dbReference type="Pfam" id="PF02104">
    <property type="entry name" value="SURF1"/>
    <property type="match status" value="1"/>
</dbReference>
<evidence type="ECO:0000256" key="2">
    <source>
        <dbReference type="ARBA" id="ARBA00007165"/>
    </source>
</evidence>